<organism evidence="1 2">
    <name type="scientific">Ignelater luminosus</name>
    <name type="common">Cucubano</name>
    <name type="synonym">Pyrophorus luminosus</name>
    <dbReference type="NCBI Taxonomy" id="2038154"/>
    <lineage>
        <taxon>Eukaryota</taxon>
        <taxon>Metazoa</taxon>
        <taxon>Ecdysozoa</taxon>
        <taxon>Arthropoda</taxon>
        <taxon>Hexapoda</taxon>
        <taxon>Insecta</taxon>
        <taxon>Pterygota</taxon>
        <taxon>Neoptera</taxon>
        <taxon>Endopterygota</taxon>
        <taxon>Coleoptera</taxon>
        <taxon>Polyphaga</taxon>
        <taxon>Elateriformia</taxon>
        <taxon>Elateroidea</taxon>
        <taxon>Elateridae</taxon>
        <taxon>Agrypninae</taxon>
        <taxon>Pyrophorini</taxon>
        <taxon>Ignelater</taxon>
    </lineage>
</organism>
<comment type="caution">
    <text evidence="1">The sequence shown here is derived from an EMBL/GenBank/DDBJ whole genome shotgun (WGS) entry which is preliminary data.</text>
</comment>
<dbReference type="OrthoDB" id="8192237at2759"/>
<dbReference type="EMBL" id="VTPC01000435">
    <property type="protein sequence ID" value="KAF2905787.1"/>
    <property type="molecule type" value="Genomic_DNA"/>
</dbReference>
<gene>
    <name evidence="1" type="ORF">ILUMI_00382</name>
</gene>
<keyword evidence="2" id="KW-1185">Reference proteome</keyword>
<name>A0A8K0GLA2_IGNLU</name>
<protein>
    <submittedName>
        <fullName evidence="1">Uncharacterized protein</fullName>
    </submittedName>
</protein>
<evidence type="ECO:0000313" key="1">
    <source>
        <dbReference type="EMBL" id="KAF2905787.1"/>
    </source>
</evidence>
<evidence type="ECO:0000313" key="2">
    <source>
        <dbReference type="Proteomes" id="UP000801492"/>
    </source>
</evidence>
<proteinExistence type="predicted"/>
<reference evidence="1" key="1">
    <citation type="submission" date="2019-08" db="EMBL/GenBank/DDBJ databases">
        <title>The genome of the North American firefly Photinus pyralis.</title>
        <authorList>
            <consortium name="Photinus pyralis genome working group"/>
            <person name="Fallon T.R."/>
            <person name="Sander Lower S.E."/>
            <person name="Weng J.-K."/>
        </authorList>
    </citation>
    <scope>NUCLEOTIDE SEQUENCE</scope>
    <source>
        <strain evidence="1">TRF0915ILg1</strain>
        <tissue evidence="1">Whole body</tissue>
    </source>
</reference>
<sequence>MQEGLKREGYYDHGLKGLGILKMLNEELLQEDPTSCRNYLRLSNEQFEYVLQLVQESVEKQSSIMQETISARSSIVLLGMSDTDLYTVMWDAMEELVMVVYLDRVN</sequence>
<dbReference type="Proteomes" id="UP000801492">
    <property type="component" value="Unassembled WGS sequence"/>
</dbReference>
<dbReference type="AlphaFoldDB" id="A0A8K0GLA2"/>
<accession>A0A8K0GLA2</accession>